<dbReference type="Proteomes" id="UP000321532">
    <property type="component" value="Unassembled WGS sequence"/>
</dbReference>
<keyword evidence="2" id="KW-1185">Reference proteome</keyword>
<sequence length="168" mass="19342">MKKDILLLLILLFFFSCKDDSEKDANPNLVINEKGIAGIWDSEMGTLIYYDSLKSNVYEVPVVVGLSDYKFTENTVQAMDGSGSVYSGTFKLSNPDNKNYIIISFKEKGDVTFEITFLSKKTMVWQQPYPVLKYSRTENEDENRNGDAYEMLTLYAKSVTFRQQFIKR</sequence>
<accession>A0A512AZS9</accession>
<dbReference type="AlphaFoldDB" id="A0A512AZS9"/>
<dbReference type="PROSITE" id="PS51257">
    <property type="entry name" value="PROKAR_LIPOPROTEIN"/>
    <property type="match status" value="1"/>
</dbReference>
<dbReference type="EMBL" id="BJYS01000021">
    <property type="protein sequence ID" value="GEO05223.1"/>
    <property type="molecule type" value="Genomic_DNA"/>
</dbReference>
<name>A0A512AZS9_9BACT</name>
<evidence type="ECO:0000313" key="1">
    <source>
        <dbReference type="EMBL" id="GEO05223.1"/>
    </source>
</evidence>
<protein>
    <submittedName>
        <fullName evidence="1">Uncharacterized protein</fullName>
    </submittedName>
</protein>
<proteinExistence type="predicted"/>
<evidence type="ECO:0000313" key="2">
    <source>
        <dbReference type="Proteomes" id="UP000321532"/>
    </source>
</evidence>
<comment type="caution">
    <text evidence="1">The sequence shown here is derived from an EMBL/GenBank/DDBJ whole genome shotgun (WGS) entry which is preliminary data.</text>
</comment>
<organism evidence="1 2">
    <name type="scientific">Adhaeribacter aerolatus</name>
    <dbReference type="NCBI Taxonomy" id="670289"/>
    <lineage>
        <taxon>Bacteria</taxon>
        <taxon>Pseudomonadati</taxon>
        <taxon>Bacteroidota</taxon>
        <taxon>Cytophagia</taxon>
        <taxon>Cytophagales</taxon>
        <taxon>Hymenobacteraceae</taxon>
        <taxon>Adhaeribacter</taxon>
    </lineage>
</organism>
<gene>
    <name evidence="1" type="ORF">AAE02nite_28870</name>
</gene>
<reference evidence="1 2" key="1">
    <citation type="submission" date="2019-07" db="EMBL/GenBank/DDBJ databases">
        <title>Whole genome shotgun sequence of Adhaeribacter aerolatus NBRC 106133.</title>
        <authorList>
            <person name="Hosoyama A."/>
            <person name="Uohara A."/>
            <person name="Ohji S."/>
            <person name="Ichikawa N."/>
        </authorList>
    </citation>
    <scope>NUCLEOTIDE SEQUENCE [LARGE SCALE GENOMIC DNA]</scope>
    <source>
        <strain evidence="1 2">NBRC 106133</strain>
    </source>
</reference>
<dbReference type="RefSeq" id="WP_146898727.1">
    <property type="nucleotide sequence ID" value="NZ_BJYS01000021.1"/>
</dbReference>